<dbReference type="InterPro" id="IPR043129">
    <property type="entry name" value="ATPase_NBD"/>
</dbReference>
<dbReference type="InterPro" id="IPR004000">
    <property type="entry name" value="Actin"/>
</dbReference>
<comment type="caution">
    <text evidence="1">The sequence shown here is derived from an EMBL/GenBank/DDBJ whole genome shotgun (WGS) entry which is preliminary data.</text>
</comment>
<dbReference type="Gene3D" id="3.90.640.10">
    <property type="entry name" value="Actin, Chain A, domain 4"/>
    <property type="match status" value="2"/>
</dbReference>
<gene>
    <name evidence="1" type="ORF">P7K49_023989</name>
</gene>
<dbReference type="Proteomes" id="UP001266305">
    <property type="component" value="Unassembled WGS sequence"/>
</dbReference>
<dbReference type="SUPFAM" id="SSF53067">
    <property type="entry name" value="Actin-like ATPase domain"/>
    <property type="match status" value="1"/>
</dbReference>
<dbReference type="PANTHER" id="PTHR11937">
    <property type="entry name" value="ACTIN"/>
    <property type="match status" value="1"/>
</dbReference>
<name>A0ABQ9UN93_SAGOE</name>
<evidence type="ECO:0000313" key="1">
    <source>
        <dbReference type="EMBL" id="KAK2098538.1"/>
    </source>
</evidence>
<keyword evidence="2" id="KW-1185">Reference proteome</keyword>
<sequence>MVKISHHTCNELCVAFEEHPMLLTKGPLSPMANMRLCLRPSTPQPCHPHGTHLWGHTLPNAILCLDLADRDLTYHLMKILTENSHSFTTTAEWEILCDIKKKLCHHQQQRVVPLPEALFQPSFLGMESCGIHETTFKSIMKCDTVLSSSATVYPGIAWQDAEGDHCPGAQHEDQDHCS</sequence>
<reference evidence="1 2" key="1">
    <citation type="submission" date="2023-05" db="EMBL/GenBank/DDBJ databases">
        <title>B98-5 Cell Line De Novo Hybrid Assembly: An Optical Mapping Approach.</title>
        <authorList>
            <person name="Kananen K."/>
            <person name="Auerbach J.A."/>
            <person name="Kautto E."/>
            <person name="Blachly J.S."/>
        </authorList>
    </citation>
    <scope>NUCLEOTIDE SEQUENCE [LARGE SCALE GENOMIC DNA]</scope>
    <source>
        <strain evidence="1">B95-8</strain>
        <tissue evidence="1">Cell line</tissue>
    </source>
</reference>
<dbReference type="EMBL" id="JASSZA010000011">
    <property type="protein sequence ID" value="KAK2098538.1"/>
    <property type="molecule type" value="Genomic_DNA"/>
</dbReference>
<organism evidence="1 2">
    <name type="scientific">Saguinus oedipus</name>
    <name type="common">Cotton-top tamarin</name>
    <name type="synonym">Oedipomidas oedipus</name>
    <dbReference type="NCBI Taxonomy" id="9490"/>
    <lineage>
        <taxon>Eukaryota</taxon>
        <taxon>Metazoa</taxon>
        <taxon>Chordata</taxon>
        <taxon>Craniata</taxon>
        <taxon>Vertebrata</taxon>
        <taxon>Euteleostomi</taxon>
        <taxon>Mammalia</taxon>
        <taxon>Eutheria</taxon>
        <taxon>Euarchontoglires</taxon>
        <taxon>Primates</taxon>
        <taxon>Haplorrhini</taxon>
        <taxon>Platyrrhini</taxon>
        <taxon>Cebidae</taxon>
        <taxon>Callitrichinae</taxon>
        <taxon>Saguinus</taxon>
    </lineage>
</organism>
<dbReference type="Gene3D" id="3.30.420.40">
    <property type="match status" value="2"/>
</dbReference>
<protein>
    <submittedName>
        <fullName evidence="1">Uncharacterized protein</fullName>
    </submittedName>
</protein>
<accession>A0ABQ9UN93</accession>
<proteinExistence type="predicted"/>
<evidence type="ECO:0000313" key="2">
    <source>
        <dbReference type="Proteomes" id="UP001266305"/>
    </source>
</evidence>